<dbReference type="InterPro" id="IPR036188">
    <property type="entry name" value="FAD/NAD-bd_sf"/>
</dbReference>
<keyword evidence="3 6" id="KW-0274">FAD</keyword>
<dbReference type="InterPro" id="IPR050464">
    <property type="entry name" value="Zeta_carotene_desat/Oxidored"/>
</dbReference>
<gene>
    <name evidence="9" type="ordered locus">Deipr_2130</name>
</gene>
<dbReference type="Pfam" id="PF01593">
    <property type="entry name" value="Amino_oxidase"/>
    <property type="match status" value="1"/>
</dbReference>
<dbReference type="Proteomes" id="UP000007718">
    <property type="component" value="Plasmid pDEIPR01"/>
</dbReference>
<dbReference type="GO" id="GO:0005737">
    <property type="term" value="C:cytoplasm"/>
    <property type="evidence" value="ECO:0007669"/>
    <property type="project" value="UniProtKB-SubCell"/>
</dbReference>
<dbReference type="EMBL" id="CP002537">
    <property type="protein sequence ID" value="ADY27260.1"/>
    <property type="molecule type" value="Genomic_DNA"/>
</dbReference>
<evidence type="ECO:0000256" key="3">
    <source>
        <dbReference type="ARBA" id="ARBA00022827"/>
    </source>
</evidence>
<accession>F0RPF4</accession>
<dbReference type="KEGG" id="dpt:Deipr_2130"/>
<evidence type="ECO:0000256" key="6">
    <source>
        <dbReference type="RuleBase" id="RU364052"/>
    </source>
</evidence>
<evidence type="ECO:0000256" key="2">
    <source>
        <dbReference type="ARBA" id="ARBA00022630"/>
    </source>
</evidence>
<sequence>MTDDTAQNDPLSTAPTVPLPTVQLPTAPHTAAAGNPSQQAGELPVIVVGGGLTGLSAAWELQQQGVPYVLLEAGDYLGGKVQTELWDDFLVEKAADAFVLGKPWALELAREVGLEPELIHPREDTKRLYFLKGGQLLPFPEHLRMFVPLDEEAFRRSGVLSPEGTERMLAEVNVPPRENADEDESLASFIQRRFGEEAMNFIVPMAAGIYVANPHELSMQMAFPQFLAMEQKYGSLIAGHRALPPRTTPVFGSFRGGMSELPRAVGRALTGEVRLNTPVQQVHADGVTLAGGQRLRGRGVVVTAPAWFSGPMLSHDFPQAAELIQALKTNSSVAVILAYREDQFAADMNIHGLQVDWSEGIPMTAITVHSGKMHGRAPQGHVLLRVFFKNTEPGEARRLAEKYVQELFGVTGEPLFHAFGDWRGKNPAYVVGHLDHLAAIRAALPAQVQVAGASFTGVGLPDCVNAGRTAARAVLAQG</sequence>
<dbReference type="PANTHER" id="PTHR42923">
    <property type="entry name" value="PROTOPORPHYRINOGEN OXIDASE"/>
    <property type="match status" value="1"/>
</dbReference>
<proteinExistence type="inferred from homology"/>
<feature type="domain" description="Amine oxidase" evidence="8">
    <location>
        <begin position="52"/>
        <end position="475"/>
    </location>
</feature>
<protein>
    <recommendedName>
        <fullName evidence="6">Coproporphyrinogen III oxidase</fullName>
        <ecNumber evidence="6">1.3.3.15</ecNumber>
    </recommendedName>
</protein>
<feature type="region of interest" description="Disordered" evidence="7">
    <location>
        <begin position="1"/>
        <end position="38"/>
    </location>
</feature>
<dbReference type="Gene3D" id="3.90.660.20">
    <property type="entry name" value="Protoporphyrinogen oxidase, mitochondrial, domain 2"/>
    <property type="match status" value="1"/>
</dbReference>
<dbReference type="Gene3D" id="1.10.3110.10">
    <property type="entry name" value="protoporphyrinogen ix oxidase, domain 3"/>
    <property type="match status" value="1"/>
</dbReference>
<dbReference type="InterPro" id="IPR002937">
    <property type="entry name" value="Amino_oxidase"/>
</dbReference>
<keyword evidence="9" id="KW-0614">Plasmid</keyword>
<comment type="similarity">
    <text evidence="6">Belongs to the protoporphyrinogen/coproporphyrinogen oxidase family. Coproporphyrinogen III oxidase subfamily.</text>
</comment>
<evidence type="ECO:0000256" key="5">
    <source>
        <dbReference type="ARBA" id="ARBA00023133"/>
    </source>
</evidence>
<dbReference type="SUPFAM" id="SSF54373">
    <property type="entry name" value="FAD-linked reductases, C-terminal domain"/>
    <property type="match status" value="1"/>
</dbReference>
<name>F0RPF4_DEIPM</name>
<dbReference type="Gene3D" id="3.50.50.60">
    <property type="entry name" value="FAD/NAD(P)-binding domain"/>
    <property type="match status" value="1"/>
</dbReference>
<comment type="function">
    <text evidence="6">Involved in coproporphyrin-dependent heme b biosynthesis. Catalyzes the oxidation of coproporphyrinogen III to coproporphyrin III.</text>
</comment>
<evidence type="ECO:0000256" key="7">
    <source>
        <dbReference type="SAM" id="MobiDB-lite"/>
    </source>
</evidence>
<comment type="pathway">
    <text evidence="6">Porphyrin-containing compound metabolism; protoheme biosynthesis.</text>
</comment>
<evidence type="ECO:0000256" key="1">
    <source>
        <dbReference type="ARBA" id="ARBA00001974"/>
    </source>
</evidence>
<dbReference type="EC" id="1.3.3.15" evidence="6"/>
<evidence type="ECO:0000256" key="4">
    <source>
        <dbReference type="ARBA" id="ARBA00023002"/>
    </source>
</evidence>
<dbReference type="HOGENOM" id="CLU_009629_3_0_0"/>
<dbReference type="UniPathway" id="UPA00252"/>
<dbReference type="GO" id="GO:0004729">
    <property type="term" value="F:oxygen-dependent protoporphyrinogen oxidase activity"/>
    <property type="evidence" value="ECO:0007669"/>
    <property type="project" value="UniProtKB-UniRule"/>
</dbReference>
<comment type="subcellular location">
    <subcellularLocation>
        <location evidence="6">Cytoplasm</location>
    </subcellularLocation>
</comment>
<dbReference type="RefSeq" id="WP_013622992.1">
    <property type="nucleotide sequence ID" value="NC_015169.1"/>
</dbReference>
<organism evidence="9 10">
    <name type="scientific">Deinococcus proteolyticus (strain ATCC 35074 / DSM 20540 / JCM 6276 / NBRC 101906 / NCIMB 13154 / VKM Ac-1939 / CCM 2703 / MRP)</name>
    <dbReference type="NCBI Taxonomy" id="693977"/>
    <lineage>
        <taxon>Bacteria</taxon>
        <taxon>Thermotogati</taxon>
        <taxon>Deinococcota</taxon>
        <taxon>Deinococci</taxon>
        <taxon>Deinococcales</taxon>
        <taxon>Deinococcaceae</taxon>
        <taxon>Deinococcus</taxon>
    </lineage>
</organism>
<comment type="cofactor">
    <cofactor evidence="1 6">
        <name>FAD</name>
        <dbReference type="ChEBI" id="CHEBI:57692"/>
    </cofactor>
</comment>
<comment type="catalytic activity">
    <reaction evidence="6">
        <text>coproporphyrinogen III + 3 O2 = coproporphyrin III + 3 H2O2</text>
        <dbReference type="Rhea" id="RHEA:43436"/>
        <dbReference type="ChEBI" id="CHEBI:15379"/>
        <dbReference type="ChEBI" id="CHEBI:16240"/>
        <dbReference type="ChEBI" id="CHEBI:57309"/>
        <dbReference type="ChEBI" id="CHEBI:131725"/>
        <dbReference type="EC" id="1.3.3.15"/>
    </reaction>
</comment>
<reference evidence="9 10" key="1">
    <citation type="submission" date="2011-02" db="EMBL/GenBank/DDBJ databases">
        <title>The complete sequence of plasmid1 of Deinococcus proteolyticus DSM 20540.</title>
        <authorList>
            <consortium name="US DOE Joint Genome Institute (JGI-PGF)"/>
            <person name="Lucas S."/>
            <person name="Copeland A."/>
            <person name="Lapidus A."/>
            <person name="Bruce D."/>
            <person name="Goodwin L."/>
            <person name="Pitluck S."/>
            <person name="Kyrpides N."/>
            <person name="Mavromatis K."/>
            <person name="Pagani I."/>
            <person name="Ivanova N."/>
            <person name="Ovchinnikova G."/>
            <person name="Zeytun A."/>
            <person name="Detter J.C."/>
            <person name="Han C."/>
            <person name="Land M."/>
            <person name="Hauser L."/>
            <person name="Markowitz V."/>
            <person name="Cheng J.-F."/>
            <person name="Hugenholtz P."/>
            <person name="Woyke T."/>
            <person name="Wu D."/>
            <person name="Pukall R."/>
            <person name="Steenblock K."/>
            <person name="Brambilla E."/>
            <person name="Klenk H.-P."/>
            <person name="Eisen J.A."/>
        </authorList>
    </citation>
    <scope>NUCLEOTIDE SEQUENCE [LARGE SCALE GENOMIC DNA]</scope>
    <source>
        <strain evidence="10">ATCC 35074 / DSM 20540 / JCM 6276 / NBRC 101906 / NCIMB 13154 / VKM Ac-1939 / CCM 2703 / MRP</strain>
        <plasmid evidence="10">Plasmid pDEIPR01</plasmid>
    </source>
</reference>
<keyword evidence="2 6" id="KW-0285">Flavoprotein</keyword>
<dbReference type="NCBIfam" id="TIGR00562">
    <property type="entry name" value="proto_IX_ox"/>
    <property type="match status" value="1"/>
</dbReference>
<evidence type="ECO:0000259" key="8">
    <source>
        <dbReference type="Pfam" id="PF01593"/>
    </source>
</evidence>
<dbReference type="SUPFAM" id="SSF51905">
    <property type="entry name" value="FAD/NAD(P)-binding domain"/>
    <property type="match status" value="1"/>
</dbReference>
<feature type="compositionally biased region" description="Polar residues" evidence="7">
    <location>
        <begin position="1"/>
        <end position="11"/>
    </location>
</feature>
<dbReference type="InterPro" id="IPR004572">
    <property type="entry name" value="Protoporphyrinogen_oxidase"/>
</dbReference>
<evidence type="ECO:0000313" key="10">
    <source>
        <dbReference type="Proteomes" id="UP000007718"/>
    </source>
</evidence>
<keyword evidence="5 6" id="KW-0350">Heme biosynthesis</keyword>
<dbReference type="OrthoDB" id="9805195at2"/>
<keyword evidence="6" id="KW-0963">Cytoplasm</keyword>
<keyword evidence="10" id="KW-1185">Reference proteome</keyword>
<dbReference type="AlphaFoldDB" id="F0RPF4"/>
<dbReference type="PANTHER" id="PTHR42923:SF3">
    <property type="entry name" value="PROTOPORPHYRINOGEN OXIDASE"/>
    <property type="match status" value="1"/>
</dbReference>
<geneLocation type="plasmid" evidence="9 10">
    <name>pDEIPR01</name>
</geneLocation>
<feature type="compositionally biased region" description="Low complexity" evidence="7">
    <location>
        <begin position="13"/>
        <end position="28"/>
    </location>
</feature>
<keyword evidence="4 6" id="KW-0560">Oxidoreductase</keyword>
<dbReference type="GO" id="GO:0006783">
    <property type="term" value="P:heme biosynthetic process"/>
    <property type="evidence" value="ECO:0007669"/>
    <property type="project" value="UniProtKB-UniRule"/>
</dbReference>
<evidence type="ECO:0000313" key="9">
    <source>
        <dbReference type="EMBL" id="ADY27260.1"/>
    </source>
</evidence>